<evidence type="ECO:0000313" key="4">
    <source>
        <dbReference type="Proteomes" id="UP000199627"/>
    </source>
</evidence>
<feature type="domain" description="DUF3945" evidence="1">
    <location>
        <begin position="296"/>
        <end position="349"/>
    </location>
</feature>
<dbReference type="EMBL" id="FNKL01000004">
    <property type="protein sequence ID" value="SDQ99199.1"/>
    <property type="molecule type" value="Genomic_DNA"/>
</dbReference>
<gene>
    <name evidence="3" type="ORF">SAMN05421664_3018</name>
</gene>
<protein>
    <submittedName>
        <fullName evidence="3">Uncharacterized protein</fullName>
    </submittedName>
</protein>
<dbReference type="Proteomes" id="UP000199627">
    <property type="component" value="Unassembled WGS sequence"/>
</dbReference>
<dbReference type="AlphaFoldDB" id="A0A1H1FEP1"/>
<dbReference type="OrthoDB" id="1081890at2"/>
<evidence type="ECO:0000259" key="1">
    <source>
        <dbReference type="Pfam" id="PF13101"/>
    </source>
</evidence>
<evidence type="ECO:0000313" key="3">
    <source>
        <dbReference type="EMBL" id="SDQ99199.1"/>
    </source>
</evidence>
<dbReference type="RefSeq" id="WP_089756533.1">
    <property type="nucleotide sequence ID" value="NZ_FNKL01000004.1"/>
</dbReference>
<feature type="domain" description="DUF3945" evidence="1">
    <location>
        <begin position="372"/>
        <end position="420"/>
    </location>
</feature>
<dbReference type="InterPro" id="IPR025343">
    <property type="entry name" value="DUF4099"/>
</dbReference>
<dbReference type="Pfam" id="PF13101">
    <property type="entry name" value="DUF3945"/>
    <property type="match status" value="2"/>
</dbReference>
<feature type="domain" description="DUF4099" evidence="2">
    <location>
        <begin position="155"/>
        <end position="234"/>
    </location>
</feature>
<evidence type="ECO:0000259" key="2">
    <source>
        <dbReference type="Pfam" id="PF13351"/>
    </source>
</evidence>
<name>A0A1H1FEP1_9FLAO</name>
<dbReference type="InterPro" id="IPR025222">
    <property type="entry name" value="DUF3945"/>
</dbReference>
<dbReference type="STRING" id="311333.SAMN05421664_3018"/>
<proteinExistence type="predicted"/>
<sequence length="426" mass="48800">MNKIGNHTAISEVNTLLVLRHSSNSIGIVQGIGHNGNLIDVQPNRNKVDSVMQIDSAKDSFTDFYSDFYHQLKNPSEYSFFKVREFEAHDTAIDLQEYIDCLSEGERQDLKAVEVSIEAVNEIRNKKTIENEPSVLKKGLSNGLVISNSSSQYRYQIEDVPWEKMDELGLDREKLEEIGALESLLKGYKTPMLIPILFKDGVTVSQIDARLQLRIDDDGELFVKVYRVLKKVDFRKKFKGHKFTKQDRVNLLTSGNMGRVVDLIDAVTCEIIPSLISLDRLTNELISLRMEFVRIPDVLCGVSLDLEQKQVLREGKPLFIENMVSKKGKFFSAAVQFNADRQWVEFLFENKFRSSGFSEVYHSERGVPSHFRGVKLRRWQMDKLMAGETAYIKGLESRKGKSYQGYVTFDKAIGRIVFSFKKPKKL</sequence>
<accession>A0A1H1FEP1</accession>
<dbReference type="Pfam" id="PF13351">
    <property type="entry name" value="DUF4099"/>
    <property type="match status" value="1"/>
</dbReference>
<keyword evidence="4" id="KW-1185">Reference proteome</keyword>
<organism evidence="3 4">
    <name type="scientific">Chryseobacterium soldanellicola</name>
    <dbReference type="NCBI Taxonomy" id="311333"/>
    <lineage>
        <taxon>Bacteria</taxon>
        <taxon>Pseudomonadati</taxon>
        <taxon>Bacteroidota</taxon>
        <taxon>Flavobacteriia</taxon>
        <taxon>Flavobacteriales</taxon>
        <taxon>Weeksellaceae</taxon>
        <taxon>Chryseobacterium group</taxon>
        <taxon>Chryseobacterium</taxon>
    </lineage>
</organism>
<reference evidence="4" key="1">
    <citation type="submission" date="2016-10" db="EMBL/GenBank/DDBJ databases">
        <authorList>
            <person name="Varghese N."/>
            <person name="Submissions S."/>
        </authorList>
    </citation>
    <scope>NUCLEOTIDE SEQUENCE [LARGE SCALE GENOMIC DNA]</scope>
    <source>
        <strain evidence="4">DSM 17072</strain>
    </source>
</reference>